<accession>A0A2P5DJX9</accession>
<reference evidence="2" key="1">
    <citation type="submission" date="2016-06" db="EMBL/GenBank/DDBJ databases">
        <title>Parallel loss of symbiosis genes in relatives of nitrogen-fixing non-legume Parasponia.</title>
        <authorList>
            <person name="Van Velzen R."/>
            <person name="Holmer R."/>
            <person name="Bu F."/>
            <person name="Rutten L."/>
            <person name="Van Zeijl A."/>
            <person name="Liu W."/>
            <person name="Santuari L."/>
            <person name="Cao Q."/>
            <person name="Sharma T."/>
            <person name="Shen D."/>
            <person name="Roswanjaya Y."/>
            <person name="Wardhani T."/>
            <person name="Kalhor M.S."/>
            <person name="Jansen J."/>
            <person name="Van den Hoogen J."/>
            <person name="Gungor B."/>
            <person name="Hartog M."/>
            <person name="Hontelez J."/>
            <person name="Verver J."/>
            <person name="Yang W.-C."/>
            <person name="Schijlen E."/>
            <person name="Repin R."/>
            <person name="Schilthuizen M."/>
            <person name="Schranz E."/>
            <person name="Heidstra R."/>
            <person name="Miyata K."/>
            <person name="Fedorova E."/>
            <person name="Kohlen W."/>
            <person name="Bisseling T."/>
            <person name="Smit S."/>
            <person name="Geurts R."/>
        </authorList>
    </citation>
    <scope>NUCLEOTIDE SEQUENCE [LARGE SCALE GENOMIC DNA]</scope>
    <source>
        <strain evidence="2">cv. WU1-14</strain>
    </source>
</reference>
<dbReference type="EMBL" id="JXTB01000033">
    <property type="protein sequence ID" value="PON73604.1"/>
    <property type="molecule type" value="Genomic_DNA"/>
</dbReference>
<organism evidence="1 2">
    <name type="scientific">Parasponia andersonii</name>
    <name type="common">Sponia andersonii</name>
    <dbReference type="NCBI Taxonomy" id="3476"/>
    <lineage>
        <taxon>Eukaryota</taxon>
        <taxon>Viridiplantae</taxon>
        <taxon>Streptophyta</taxon>
        <taxon>Embryophyta</taxon>
        <taxon>Tracheophyta</taxon>
        <taxon>Spermatophyta</taxon>
        <taxon>Magnoliopsida</taxon>
        <taxon>eudicotyledons</taxon>
        <taxon>Gunneridae</taxon>
        <taxon>Pentapetalae</taxon>
        <taxon>rosids</taxon>
        <taxon>fabids</taxon>
        <taxon>Rosales</taxon>
        <taxon>Cannabaceae</taxon>
        <taxon>Parasponia</taxon>
    </lineage>
</organism>
<proteinExistence type="predicted"/>
<protein>
    <submittedName>
        <fullName evidence="1">Uncharacterized protein</fullName>
    </submittedName>
</protein>
<keyword evidence="2" id="KW-1185">Reference proteome</keyword>
<dbReference type="AlphaFoldDB" id="A0A2P5DJX9"/>
<name>A0A2P5DJX9_PARAD</name>
<gene>
    <name evidence="1" type="ORF">PanWU01x14_057860</name>
</gene>
<comment type="caution">
    <text evidence="1">The sequence shown here is derived from an EMBL/GenBank/DDBJ whole genome shotgun (WGS) entry which is preliminary data.</text>
</comment>
<sequence length="65" mass="7579">MGYGRARTVKEPECNTWTIKKMNGLDHPNKRCDLIGSMNMSSKADWSTSRRMTCSHRMLGPVRYW</sequence>
<dbReference type="Proteomes" id="UP000237105">
    <property type="component" value="Unassembled WGS sequence"/>
</dbReference>
<evidence type="ECO:0000313" key="2">
    <source>
        <dbReference type="Proteomes" id="UP000237105"/>
    </source>
</evidence>
<evidence type="ECO:0000313" key="1">
    <source>
        <dbReference type="EMBL" id="PON73604.1"/>
    </source>
</evidence>